<dbReference type="NCBIfam" id="TIGR03936">
    <property type="entry name" value="sam_1_link_chp"/>
    <property type="match status" value="1"/>
</dbReference>
<name>A0A382SXK5_9ZZZZ</name>
<evidence type="ECO:0000259" key="1">
    <source>
        <dbReference type="Pfam" id="PF10105"/>
    </source>
</evidence>
<reference evidence="2" key="1">
    <citation type="submission" date="2018-05" db="EMBL/GenBank/DDBJ databases">
        <authorList>
            <person name="Lanie J.A."/>
            <person name="Ng W.-L."/>
            <person name="Kazmierczak K.M."/>
            <person name="Andrzejewski T.M."/>
            <person name="Davidsen T.M."/>
            <person name="Wayne K.J."/>
            <person name="Tettelin H."/>
            <person name="Glass J.I."/>
            <person name="Rusch D."/>
            <person name="Podicherti R."/>
            <person name="Tsui H.-C.T."/>
            <person name="Winkler M.E."/>
        </authorList>
    </citation>
    <scope>NUCLEOTIDE SEQUENCE</scope>
</reference>
<feature type="domain" description="DUF2344" evidence="1">
    <location>
        <begin position="3"/>
        <end position="118"/>
    </location>
</feature>
<dbReference type="Pfam" id="PF10105">
    <property type="entry name" value="DUF2344"/>
    <property type="match status" value="1"/>
</dbReference>
<dbReference type="InterPro" id="IPR018768">
    <property type="entry name" value="DUF2344"/>
</dbReference>
<evidence type="ECO:0000313" key="2">
    <source>
        <dbReference type="EMBL" id="SVD14292.1"/>
    </source>
</evidence>
<gene>
    <name evidence="2" type="ORF">METZ01_LOCUS367146</name>
</gene>
<sequence length="120" mass="13704">MYRIRITFSKYGKARWIGNLDLHRTWARILRRAGVPIAYSQGFNPQPKMQLASALPLGIVSICEILDIWVIEPISNDRLKNDLAISLPSGIEIIQIVETDLNEKSLQSRLRAAEYVIELE</sequence>
<protein>
    <recommendedName>
        <fullName evidence="1">DUF2344 domain-containing protein</fullName>
    </recommendedName>
</protein>
<accession>A0A382SXK5</accession>
<dbReference type="AlphaFoldDB" id="A0A382SXK5"/>
<dbReference type="EMBL" id="UINC01132157">
    <property type="protein sequence ID" value="SVD14292.1"/>
    <property type="molecule type" value="Genomic_DNA"/>
</dbReference>
<feature type="non-terminal residue" evidence="2">
    <location>
        <position position="120"/>
    </location>
</feature>
<organism evidence="2">
    <name type="scientific">marine metagenome</name>
    <dbReference type="NCBI Taxonomy" id="408172"/>
    <lineage>
        <taxon>unclassified sequences</taxon>
        <taxon>metagenomes</taxon>
        <taxon>ecological metagenomes</taxon>
    </lineage>
</organism>
<proteinExistence type="predicted"/>